<gene>
    <name evidence="2" type="ORF">CLI86_05925</name>
</gene>
<evidence type="ECO:0000259" key="1">
    <source>
        <dbReference type="Pfam" id="PF14028"/>
    </source>
</evidence>
<reference evidence="2 3" key="1">
    <citation type="submission" date="2017-09" db="EMBL/GenBank/DDBJ databases">
        <title>Phase variable restriction modification systems are present in the genome sequences of periodontal pathogens Prevotella intermedia, Tannerella forsythia and Porphyromonas gingivalis.</title>
        <authorList>
            <person name="Haigh R.D."/>
            <person name="Crawford L."/>
            <person name="Ralph J."/>
            <person name="Wanford J."/>
            <person name="Vartoukian S.R."/>
            <person name="Hijazib K."/>
            <person name="Wade W."/>
            <person name="Oggioni M.R."/>
        </authorList>
    </citation>
    <scope>NUCLEOTIDE SEQUENCE [LARGE SCALE GENOMIC DNA]</scope>
    <source>
        <strain evidence="2 3">WW11663</strain>
    </source>
</reference>
<dbReference type="NCBIfam" id="TIGR03891">
    <property type="entry name" value="thiopep_ocin"/>
    <property type="match status" value="1"/>
</dbReference>
<dbReference type="InterPro" id="IPR023809">
    <property type="entry name" value="Thiopep_bacteriocin_synth_dom"/>
</dbReference>
<dbReference type="Pfam" id="PF14028">
    <property type="entry name" value="Lant_dehydr_C"/>
    <property type="match status" value="1"/>
</dbReference>
<evidence type="ECO:0000313" key="3">
    <source>
        <dbReference type="Proteomes" id="UP000219259"/>
    </source>
</evidence>
<comment type="caution">
    <text evidence="2">The sequence shown here is derived from an EMBL/GenBank/DDBJ whole genome shotgun (WGS) entry which is preliminary data.</text>
</comment>
<feature type="domain" description="Thiopeptide-type bacteriocin biosynthesis" evidence="1">
    <location>
        <begin position="13"/>
        <end position="281"/>
    </location>
</feature>
<accession>A0A2A6E8M9</accession>
<dbReference type="EMBL" id="NSLJ01000012">
    <property type="protein sequence ID" value="PDP43899.1"/>
    <property type="molecule type" value="Genomic_DNA"/>
</dbReference>
<dbReference type="AlphaFoldDB" id="A0A2A6E8M9"/>
<organism evidence="2 3">
    <name type="scientific">Tannerella forsythia</name>
    <name type="common">Bacteroides forsythus</name>
    <dbReference type="NCBI Taxonomy" id="28112"/>
    <lineage>
        <taxon>Bacteria</taxon>
        <taxon>Pseudomonadati</taxon>
        <taxon>Bacteroidota</taxon>
        <taxon>Bacteroidia</taxon>
        <taxon>Bacteroidales</taxon>
        <taxon>Tannerellaceae</taxon>
        <taxon>Tannerella</taxon>
    </lineage>
</organism>
<proteinExistence type="predicted"/>
<dbReference type="RefSeq" id="WP_097531148.1">
    <property type="nucleotide sequence ID" value="NZ_NSLJ01000012.1"/>
</dbReference>
<evidence type="ECO:0000313" key="2">
    <source>
        <dbReference type="EMBL" id="PDP43899.1"/>
    </source>
</evidence>
<name>A0A2A6E8M9_TANFO</name>
<dbReference type="Proteomes" id="UP000219259">
    <property type="component" value="Unassembled WGS sequence"/>
</dbReference>
<protein>
    <recommendedName>
        <fullName evidence="1">Thiopeptide-type bacteriocin biosynthesis domain-containing protein</fullName>
    </recommendedName>
</protein>
<sequence>MKRQRAYIPGETWVYYKLYTGIKTSDILLMKVIYPVVRELLYKGLIRSYFFIRYTDPDFHLRVRFLLRDERFMGEVMAVVKQHLRKFVNSGEVWKVQLDTYVRELERYHPLLIELSEWLFYYDSECVIQLLRRIEKEHHEEYRWMIALSLIDLLFDDFKFRIEDRSEIMIKMSDSYKKEFGFNMYNAKQFNTKYRQNRLIIESVLANTISDKRFGILYNCVLKRSKDICPIVSDIQRICNRYKINIQDLLHSYVHMSLNRLFRSRNRIHELVLYDFMKRYYNGMLARKDA</sequence>